<organism evidence="2 3">
    <name type="scientific">Grifola frondosa</name>
    <name type="common">Maitake</name>
    <name type="synonym">Polyporus frondosus</name>
    <dbReference type="NCBI Taxonomy" id="5627"/>
    <lineage>
        <taxon>Eukaryota</taxon>
        <taxon>Fungi</taxon>
        <taxon>Dikarya</taxon>
        <taxon>Basidiomycota</taxon>
        <taxon>Agaricomycotina</taxon>
        <taxon>Agaricomycetes</taxon>
        <taxon>Polyporales</taxon>
        <taxon>Grifolaceae</taxon>
        <taxon>Grifola</taxon>
    </lineage>
</organism>
<keyword evidence="3" id="KW-1185">Reference proteome</keyword>
<name>A0A1C7M0R5_GRIFR</name>
<sequence length="131" mass="14647">MANFVQRYGLIYKQVEATTDLEQTAPVGHDHSEGHNFDGLHDDDKNMTPEGPRGSPAGDLGYRYSIAGFQAIKDPEERALYANKWLFGDEIDAVHDELFGRQPTETAYSSNSGMMQQWAANVSKEEGKYES</sequence>
<reference evidence="2 3" key="1">
    <citation type="submission" date="2016-03" db="EMBL/GenBank/DDBJ databases">
        <title>Whole genome sequencing of Grifola frondosa 9006-11.</title>
        <authorList>
            <person name="Min B."/>
            <person name="Park H."/>
            <person name="Kim J.-G."/>
            <person name="Cho H."/>
            <person name="Oh Y.-L."/>
            <person name="Kong W.-S."/>
            <person name="Choi I.-G."/>
        </authorList>
    </citation>
    <scope>NUCLEOTIDE SEQUENCE [LARGE SCALE GENOMIC DNA]</scope>
    <source>
        <strain evidence="2 3">9006-11</strain>
    </source>
</reference>
<dbReference type="AlphaFoldDB" id="A0A1C7M0R5"/>
<protein>
    <submittedName>
        <fullName evidence="2">Uncharacterized protein</fullName>
    </submittedName>
</protein>
<dbReference type="Proteomes" id="UP000092993">
    <property type="component" value="Unassembled WGS sequence"/>
</dbReference>
<gene>
    <name evidence="2" type="ORF">A0H81_09469</name>
</gene>
<feature type="region of interest" description="Disordered" evidence="1">
    <location>
        <begin position="24"/>
        <end position="59"/>
    </location>
</feature>
<evidence type="ECO:0000313" key="3">
    <source>
        <dbReference type="Proteomes" id="UP000092993"/>
    </source>
</evidence>
<comment type="caution">
    <text evidence="2">The sequence shown here is derived from an EMBL/GenBank/DDBJ whole genome shotgun (WGS) entry which is preliminary data.</text>
</comment>
<dbReference type="EMBL" id="LUGG01000013">
    <property type="protein sequence ID" value="OBZ70533.1"/>
    <property type="molecule type" value="Genomic_DNA"/>
</dbReference>
<accession>A0A1C7M0R5</accession>
<evidence type="ECO:0000313" key="2">
    <source>
        <dbReference type="EMBL" id="OBZ70533.1"/>
    </source>
</evidence>
<proteinExistence type="predicted"/>
<evidence type="ECO:0000256" key="1">
    <source>
        <dbReference type="SAM" id="MobiDB-lite"/>
    </source>
</evidence>
<feature type="compositionally biased region" description="Basic and acidic residues" evidence="1">
    <location>
        <begin position="28"/>
        <end position="47"/>
    </location>
</feature>